<keyword evidence="5" id="KW-1185">Reference proteome</keyword>
<dbReference type="Pfam" id="PF13041">
    <property type="entry name" value="PPR_2"/>
    <property type="match status" value="2"/>
</dbReference>
<dbReference type="InterPro" id="IPR002885">
    <property type="entry name" value="PPR_rpt"/>
</dbReference>
<feature type="repeat" description="PPR" evidence="3">
    <location>
        <begin position="206"/>
        <end position="240"/>
    </location>
</feature>
<dbReference type="Proteomes" id="UP000091857">
    <property type="component" value="Chromosome 14"/>
</dbReference>
<dbReference type="NCBIfam" id="TIGR00756">
    <property type="entry name" value="PPR"/>
    <property type="match status" value="5"/>
</dbReference>
<dbReference type="Gene3D" id="1.25.40.10">
    <property type="entry name" value="Tetratricopeptide repeat domain"/>
    <property type="match status" value="2"/>
</dbReference>
<dbReference type="AlphaFoldDB" id="A0A2C9UM77"/>
<dbReference type="PANTHER" id="PTHR47939:SF5">
    <property type="entry name" value="PENTACOTRIPEPTIDE-REPEAT REGION OF PRORP DOMAIN-CONTAINING PROTEIN"/>
    <property type="match status" value="1"/>
</dbReference>
<evidence type="ECO:0000313" key="5">
    <source>
        <dbReference type="Proteomes" id="UP000091857"/>
    </source>
</evidence>
<name>A0A2C9UM77_MANES</name>
<dbReference type="EMBL" id="CM004400">
    <property type="protein sequence ID" value="OAY32017.1"/>
    <property type="molecule type" value="Genomic_DNA"/>
</dbReference>
<dbReference type="Gramene" id="Manes.14G159800.3.v8.1">
    <property type="protein sequence ID" value="Manes.14G159800.3.v8.1.CDS.1"/>
    <property type="gene ID" value="Manes.14G159800.v8.1"/>
</dbReference>
<feature type="repeat" description="PPR" evidence="3">
    <location>
        <begin position="136"/>
        <end position="170"/>
    </location>
</feature>
<evidence type="ECO:0000256" key="3">
    <source>
        <dbReference type="PROSITE-ProRule" id="PRU00708"/>
    </source>
</evidence>
<dbReference type="InterPro" id="IPR050667">
    <property type="entry name" value="PPR-containing_protein"/>
</dbReference>
<feature type="repeat" description="PPR" evidence="3">
    <location>
        <begin position="276"/>
        <end position="310"/>
    </location>
</feature>
<evidence type="ECO:0008006" key="6">
    <source>
        <dbReference type="Google" id="ProtNLM"/>
    </source>
</evidence>
<feature type="repeat" description="PPR" evidence="3">
    <location>
        <begin position="311"/>
        <end position="345"/>
    </location>
</feature>
<dbReference type="InterPro" id="IPR011990">
    <property type="entry name" value="TPR-like_helical_dom_sf"/>
</dbReference>
<gene>
    <name evidence="4" type="ORF">MANES_14G159800v8</name>
</gene>
<dbReference type="Pfam" id="PF01535">
    <property type="entry name" value="PPR"/>
    <property type="match status" value="3"/>
</dbReference>
<evidence type="ECO:0000313" key="4">
    <source>
        <dbReference type="EMBL" id="OAY32017.1"/>
    </source>
</evidence>
<sequence length="485" mass="54927">MCVYNAINLLCKRNFFMGATGFYKVARRNKSILSSKSYYWTIRRLFGEGKFQESQPFLCSFIKEDGLFEPKVSRILLHYLCLKDVNSALYFLNKIKENDVAITLPISALRALTKIGCVLTAYRLVVGAKDDLPVMDVVDYSIMVDGLCKIGHPIKALKLCTLAELKGIVLNIITYNSVINGLCNQGCFVEAFRLFDSLERIDLAPSEITYSILIDNLCKEGCLQDAKQLFERMILRGYEANIRIYNSFLNGYCNFGQFEEALGILKNIQIEHLDPDEFTISSMINGYCQKGDLEGALNFFIECNQKGTSPDLLGFLQLMRGLCAKGRMEEARSILREMLQSKSVMEMLNKVNTGVETESMQSFLIFLCQQGSIKEAVTVLNEVVSMFFPVQKCGPCESQKLETLPESEAFNIFASRTISQEGNEFDVLDCYIREDDKMVEKNDEFGRSEIEFFDSYYSLIASLCSRGKMSEANRLAKEILSFALS</sequence>
<reference evidence="5" key="1">
    <citation type="journal article" date="2016" name="Nat. Biotechnol.">
        <title>Sequencing wild and cultivated cassava and related species reveals extensive interspecific hybridization and genetic diversity.</title>
        <authorList>
            <person name="Bredeson J.V."/>
            <person name="Lyons J.B."/>
            <person name="Prochnik S.E."/>
            <person name="Wu G.A."/>
            <person name="Ha C.M."/>
            <person name="Edsinger-Gonzales E."/>
            <person name="Grimwood J."/>
            <person name="Schmutz J."/>
            <person name="Rabbi I.Y."/>
            <person name="Egesi C."/>
            <person name="Nauluvula P."/>
            <person name="Lebot V."/>
            <person name="Ndunguru J."/>
            <person name="Mkamilo G."/>
            <person name="Bart R.S."/>
            <person name="Setter T.L."/>
            <person name="Gleadow R.M."/>
            <person name="Kulakow P."/>
            <person name="Ferguson M.E."/>
            <person name="Rounsley S."/>
            <person name="Rokhsar D.S."/>
        </authorList>
    </citation>
    <scope>NUCLEOTIDE SEQUENCE [LARGE SCALE GENOMIC DNA]</scope>
    <source>
        <strain evidence="5">cv. AM560-2</strain>
    </source>
</reference>
<dbReference type="Gramene" id="Manes.14G159800.1.v8.1">
    <property type="protein sequence ID" value="Manes.14G159800.1.v8.1.CDS.1"/>
    <property type="gene ID" value="Manes.14G159800.v8.1"/>
</dbReference>
<dbReference type="Gramene" id="Manes.14G159800.2.v8.1">
    <property type="protein sequence ID" value="Manes.14G159800.2.v8.1.CDS.1"/>
    <property type="gene ID" value="Manes.14G159800.v8.1"/>
</dbReference>
<dbReference type="PROSITE" id="PS51375">
    <property type="entry name" value="PPR"/>
    <property type="match status" value="6"/>
</dbReference>
<feature type="repeat" description="PPR" evidence="3">
    <location>
        <begin position="171"/>
        <end position="205"/>
    </location>
</feature>
<accession>A0A2C9UM77</accession>
<feature type="repeat" description="PPR" evidence="3">
    <location>
        <begin position="241"/>
        <end position="275"/>
    </location>
</feature>
<dbReference type="OrthoDB" id="185373at2759"/>
<comment type="similarity">
    <text evidence="1">Belongs to the PPR family. P subfamily.</text>
</comment>
<keyword evidence="2" id="KW-0677">Repeat</keyword>
<organism evidence="4 5">
    <name type="scientific">Manihot esculenta</name>
    <name type="common">Cassava</name>
    <name type="synonym">Jatropha manihot</name>
    <dbReference type="NCBI Taxonomy" id="3983"/>
    <lineage>
        <taxon>Eukaryota</taxon>
        <taxon>Viridiplantae</taxon>
        <taxon>Streptophyta</taxon>
        <taxon>Embryophyta</taxon>
        <taxon>Tracheophyta</taxon>
        <taxon>Spermatophyta</taxon>
        <taxon>Magnoliopsida</taxon>
        <taxon>eudicotyledons</taxon>
        <taxon>Gunneridae</taxon>
        <taxon>Pentapetalae</taxon>
        <taxon>rosids</taxon>
        <taxon>fabids</taxon>
        <taxon>Malpighiales</taxon>
        <taxon>Euphorbiaceae</taxon>
        <taxon>Crotonoideae</taxon>
        <taxon>Manihoteae</taxon>
        <taxon>Manihot</taxon>
    </lineage>
</organism>
<protein>
    <recommendedName>
        <fullName evidence="6">Pentacotripeptide-repeat region of PRORP domain-containing protein</fullName>
    </recommendedName>
</protein>
<proteinExistence type="inferred from homology"/>
<evidence type="ECO:0000256" key="2">
    <source>
        <dbReference type="ARBA" id="ARBA00022737"/>
    </source>
</evidence>
<comment type="caution">
    <text evidence="4">The sequence shown here is derived from an EMBL/GenBank/DDBJ whole genome shotgun (WGS) entry which is preliminary data.</text>
</comment>
<dbReference type="PANTHER" id="PTHR47939">
    <property type="entry name" value="MEMBRANE-ASSOCIATED SALT-INDUCIBLE PROTEIN-LIKE"/>
    <property type="match status" value="1"/>
</dbReference>
<evidence type="ECO:0000256" key="1">
    <source>
        <dbReference type="ARBA" id="ARBA00007626"/>
    </source>
</evidence>